<dbReference type="Proteomes" id="UP001518872">
    <property type="component" value="Unassembled WGS sequence"/>
</dbReference>
<keyword evidence="1" id="KW-0732">Signal</keyword>
<feature type="chain" id="PRO_5046738087" evidence="1">
    <location>
        <begin position="48"/>
        <end position="477"/>
    </location>
</feature>
<evidence type="ECO:0000256" key="1">
    <source>
        <dbReference type="SAM" id="SignalP"/>
    </source>
</evidence>
<accession>A0ABS2ILT1</accession>
<dbReference type="PANTHER" id="PTHR43301:SF3">
    <property type="entry name" value="ARABINAN ENDO-1,5-ALPHA-L-ARABINOSIDASE A-RELATED"/>
    <property type="match status" value="1"/>
</dbReference>
<dbReference type="InterPro" id="IPR007934">
    <property type="entry name" value="AbfB_ABD"/>
</dbReference>
<evidence type="ECO:0000313" key="4">
    <source>
        <dbReference type="Proteomes" id="UP001518872"/>
    </source>
</evidence>
<feature type="signal peptide" evidence="1">
    <location>
        <begin position="1"/>
        <end position="47"/>
    </location>
</feature>
<feature type="domain" description="Alpha-L-arabinofuranosidase B arabinose-binding" evidence="2">
    <location>
        <begin position="342"/>
        <end position="475"/>
    </location>
</feature>
<dbReference type="InterPro" id="IPR023296">
    <property type="entry name" value="Glyco_hydro_beta-prop_sf"/>
</dbReference>
<proteinExistence type="predicted"/>
<sequence length="477" mass="52668">MLAITYGDHRHPASTTPRCPLKRRTLLSATGAALAGATLLRPATASAAPGDGYVMAYFTESPSMTAANYGLHLAVSTDGLNWTPLNQNRPVATPTLGSRGLRDPFVLRKQNGGFVVLATDLNGTDWNYQSQYLHVWDSADLRTFTGYRLLKVHSLATHAWAPEAYWDPGRGQYAVVYSAVTGGRNVLMVNYTGDFVTASAPQTFFDPGYDAIDGSFVSVNGVNYMYFKNNTNSTLLGTRSTTLDPGSFSVHTAAIGPGRGVEAPQIVKSHTANTWYLWGDTWSPNGRFFCWQTSNVAGGAWSLLNDRAYTQPLNSKHPGIAPVTAAELTALTAAWGLPTWNRIKSYNFPDRYVRHGNNVGRIDTYPFEPYQDQLWTLVPGLADPAGVSLRSVNYPDRYLRHYDYTIRLAANDGTSAFRGDATFYRTAGLADSSWTSFRSYNFPDRYLRHYDYLLRIDPLSGSSPATDRQDATFRIGY</sequence>
<comment type="caution">
    <text evidence="3">The sequence shown here is derived from an EMBL/GenBank/DDBJ whole genome shotgun (WGS) entry which is preliminary data.</text>
</comment>
<dbReference type="SUPFAM" id="SSF75005">
    <property type="entry name" value="Arabinanase/levansucrase/invertase"/>
    <property type="match status" value="1"/>
</dbReference>
<organism evidence="3 4">
    <name type="scientific">Micromonospora humida</name>
    <dbReference type="NCBI Taxonomy" id="2809018"/>
    <lineage>
        <taxon>Bacteria</taxon>
        <taxon>Bacillati</taxon>
        <taxon>Actinomycetota</taxon>
        <taxon>Actinomycetes</taxon>
        <taxon>Micromonosporales</taxon>
        <taxon>Micromonosporaceae</taxon>
        <taxon>Micromonospora</taxon>
    </lineage>
</organism>
<dbReference type="SUPFAM" id="SSF110221">
    <property type="entry name" value="AbfB domain"/>
    <property type="match status" value="1"/>
</dbReference>
<dbReference type="Pfam" id="PF05270">
    <property type="entry name" value="AbfB"/>
    <property type="match status" value="1"/>
</dbReference>
<dbReference type="Gene3D" id="2.115.10.20">
    <property type="entry name" value="Glycosyl hydrolase domain, family 43"/>
    <property type="match status" value="1"/>
</dbReference>
<dbReference type="CDD" id="cd08983">
    <property type="entry name" value="GH43_Bt3655-like"/>
    <property type="match status" value="1"/>
</dbReference>
<dbReference type="InterPro" id="IPR036195">
    <property type="entry name" value="AbfB_ABD_sf"/>
</dbReference>
<dbReference type="EMBL" id="JAFEUC010000001">
    <property type="protein sequence ID" value="MBM7075302.1"/>
    <property type="molecule type" value="Genomic_DNA"/>
</dbReference>
<dbReference type="CDD" id="cd23399">
    <property type="entry name" value="beta-trefoil_ABD_ABFB"/>
    <property type="match status" value="1"/>
</dbReference>
<evidence type="ECO:0000313" key="3">
    <source>
        <dbReference type="EMBL" id="MBM7075302.1"/>
    </source>
</evidence>
<protein>
    <submittedName>
        <fullName evidence="3">AbfB domain-containing protein</fullName>
    </submittedName>
</protein>
<dbReference type="PANTHER" id="PTHR43301">
    <property type="entry name" value="ARABINAN ENDO-1,5-ALPHA-L-ARABINOSIDASE"/>
    <property type="match status" value="1"/>
</dbReference>
<name>A0ABS2ILT1_9ACTN</name>
<dbReference type="PROSITE" id="PS51318">
    <property type="entry name" value="TAT"/>
    <property type="match status" value="1"/>
</dbReference>
<keyword evidence="4" id="KW-1185">Reference proteome</keyword>
<dbReference type="Gene3D" id="2.80.10.50">
    <property type="match status" value="1"/>
</dbReference>
<gene>
    <name evidence="3" type="ORF">JQX11_02880</name>
</gene>
<evidence type="ECO:0000259" key="2">
    <source>
        <dbReference type="Pfam" id="PF05270"/>
    </source>
</evidence>
<reference evidence="3 4" key="1">
    <citation type="submission" date="2021-02" db="EMBL/GenBank/DDBJ databases">
        <authorList>
            <person name="Ra J.-S."/>
        </authorList>
    </citation>
    <scope>NUCLEOTIDE SEQUENCE [LARGE SCALE GENOMIC DNA]</scope>
    <source>
        <strain evidence="3 4">MMS20-R1-14</strain>
    </source>
</reference>
<dbReference type="InterPro" id="IPR050727">
    <property type="entry name" value="GH43_arabinanases"/>
</dbReference>
<dbReference type="InterPro" id="IPR006311">
    <property type="entry name" value="TAT_signal"/>
</dbReference>